<dbReference type="PANTHER" id="PTHR15836:SF4">
    <property type="entry name" value="PERIPHILIN-1"/>
    <property type="match status" value="1"/>
</dbReference>
<dbReference type="GO" id="GO:0045814">
    <property type="term" value="P:negative regulation of gene expression, epigenetic"/>
    <property type="evidence" value="ECO:0007669"/>
    <property type="project" value="TreeGrafter"/>
</dbReference>
<evidence type="ECO:0000256" key="1">
    <source>
        <dbReference type="SAM" id="MobiDB-lite"/>
    </source>
</evidence>
<dbReference type="GO" id="GO:0045892">
    <property type="term" value="P:negative regulation of DNA-templated transcription"/>
    <property type="evidence" value="ECO:0007669"/>
    <property type="project" value="InterPro"/>
</dbReference>
<feature type="compositionally biased region" description="Basic and acidic residues" evidence="1">
    <location>
        <begin position="97"/>
        <end position="112"/>
    </location>
</feature>
<organism evidence="3 4">
    <name type="scientific">Knipowitschia caucasica</name>
    <name type="common">Caucasian dwarf goby</name>
    <name type="synonym">Pomatoschistus caucasicus</name>
    <dbReference type="NCBI Taxonomy" id="637954"/>
    <lineage>
        <taxon>Eukaryota</taxon>
        <taxon>Metazoa</taxon>
        <taxon>Chordata</taxon>
        <taxon>Craniata</taxon>
        <taxon>Vertebrata</taxon>
        <taxon>Euteleostomi</taxon>
        <taxon>Actinopterygii</taxon>
        <taxon>Neopterygii</taxon>
        <taxon>Teleostei</taxon>
        <taxon>Neoteleostei</taxon>
        <taxon>Acanthomorphata</taxon>
        <taxon>Gobiaria</taxon>
        <taxon>Gobiiformes</taxon>
        <taxon>Gobioidei</taxon>
        <taxon>Gobiidae</taxon>
        <taxon>Gobiinae</taxon>
        <taxon>Knipowitschia</taxon>
    </lineage>
</organism>
<dbReference type="AlphaFoldDB" id="A0AAV2LWY2"/>
<dbReference type="CDD" id="cd22896">
    <property type="entry name" value="periphilin-like"/>
    <property type="match status" value="1"/>
</dbReference>
<dbReference type="InterPro" id="IPR057603">
    <property type="entry name" value="Periphilin-1_C"/>
</dbReference>
<dbReference type="Pfam" id="PF25234">
    <property type="entry name" value="Periphilin_C"/>
    <property type="match status" value="1"/>
</dbReference>
<reference evidence="3 4" key="1">
    <citation type="submission" date="2024-04" db="EMBL/GenBank/DDBJ databases">
        <authorList>
            <person name="Waldvogel A.-M."/>
            <person name="Schoenle A."/>
        </authorList>
    </citation>
    <scope>NUCLEOTIDE SEQUENCE [LARGE SCALE GENOMIC DNA]</scope>
</reference>
<feature type="region of interest" description="Disordered" evidence="1">
    <location>
        <begin position="1"/>
        <end position="172"/>
    </location>
</feature>
<proteinExistence type="predicted"/>
<gene>
    <name evidence="3" type="ORF">KC01_LOCUS32942</name>
</gene>
<feature type="compositionally biased region" description="Basic residues" evidence="1">
    <location>
        <begin position="67"/>
        <end position="88"/>
    </location>
</feature>
<accession>A0AAV2LWY2</accession>
<feature type="compositionally biased region" description="Basic and acidic residues" evidence="1">
    <location>
        <begin position="126"/>
        <end position="158"/>
    </location>
</feature>
<name>A0AAV2LWY2_KNICA</name>
<dbReference type="PANTHER" id="PTHR15836">
    <property type="entry name" value="PERIPHILIN 1"/>
    <property type="match status" value="1"/>
</dbReference>
<sequence>MDHSPLGRPQMAKRSDISGGAAQAVERPIRRVQSPSRGRAGQSYSYNHKMSRKFQKFYREDQIGRKSFFRNNRKNTKFKPKPYNRRQNYKPPAPVDRVLEERYEEKSREDSSPSKPNRVFPSRSSSSRDKDQSSGPKSDKSQSRERDQRGPRSRDPDTHQSAAKQAARERAIQKKRKEIDEVYFKDCEMFGLVVKMLIEKDPSLEIPIQESLRQNLRDIGARCVQAMEKFIEDYDSREKSL</sequence>
<evidence type="ECO:0000259" key="2">
    <source>
        <dbReference type="Pfam" id="PF25234"/>
    </source>
</evidence>
<dbReference type="GO" id="GO:0005654">
    <property type="term" value="C:nucleoplasm"/>
    <property type="evidence" value="ECO:0007669"/>
    <property type="project" value="TreeGrafter"/>
</dbReference>
<evidence type="ECO:0000313" key="3">
    <source>
        <dbReference type="EMBL" id="CAL1605587.1"/>
    </source>
</evidence>
<keyword evidence="4" id="KW-1185">Reference proteome</keyword>
<evidence type="ECO:0000313" key="4">
    <source>
        <dbReference type="Proteomes" id="UP001497482"/>
    </source>
</evidence>
<feature type="domain" description="Periphilin-1 C-terminal" evidence="2">
    <location>
        <begin position="158"/>
        <end position="236"/>
    </location>
</feature>
<dbReference type="Proteomes" id="UP001497482">
    <property type="component" value="Chromosome 5"/>
</dbReference>
<dbReference type="GO" id="GO:0097355">
    <property type="term" value="P:protein localization to heterochromatin"/>
    <property type="evidence" value="ECO:0007669"/>
    <property type="project" value="TreeGrafter"/>
</dbReference>
<dbReference type="InterPro" id="IPR028851">
    <property type="entry name" value="Pphln1"/>
</dbReference>
<protein>
    <recommendedName>
        <fullName evidence="2">Periphilin-1 C-terminal domain-containing protein</fullName>
    </recommendedName>
</protein>
<dbReference type="EMBL" id="OZ035827">
    <property type="protein sequence ID" value="CAL1605587.1"/>
    <property type="molecule type" value="Genomic_DNA"/>
</dbReference>